<evidence type="ECO:0000256" key="1">
    <source>
        <dbReference type="SAM" id="MobiDB-lite"/>
    </source>
</evidence>
<feature type="region of interest" description="Disordered" evidence="1">
    <location>
        <begin position="319"/>
        <end position="346"/>
    </location>
</feature>
<protein>
    <submittedName>
        <fullName evidence="2">Uncharacterized protein</fullName>
    </submittedName>
</protein>
<evidence type="ECO:0000313" key="3">
    <source>
        <dbReference type="Proteomes" id="UP000002009"/>
    </source>
</evidence>
<proteinExistence type="predicted"/>
<dbReference type="InParanoid" id="C1E7G6"/>
<dbReference type="GeneID" id="8243634"/>
<dbReference type="AlphaFoldDB" id="C1E7G6"/>
<sequence length="481" mass="50725">MMGSSVAIDGDTIAVGALGQDNINSNTDSHGAVHVFARDVPGDPNSGWTQIEKLRGEHDLPNGNLNGRSNVALKLGASVDIYGDVIIAGGVMQSADFVGAAYIFTRDQSGEPSSTWTQRDRIVTGEVQENFGARGVVVHGDLAMIASGGGRAYGDNPPNKVRVYRLPCPELDITDPNTCSCEELMLLNGFQIADESSSPSSGCYGPAPTYLLPPPPAAAPSMRFIVTHPSTSDSEWYGDCACICNKQKYGDINVEGDVSGKGISFQVCTEQGPEKCRELASTHQAFDNCTDAGGKPQNFTTDWDYNSNYTGGIWSPPPPPFTAPPPTTTMPPPTTTMPPPTTTMPPPSGNTTALGDCECMCNDASWSPQTWINKVDCPSGQVCPASEDMCSNQSLSECQAMNMNNQYCSSDGVVSTVWTYVEAYDSMPPPTTTMPPPMTTMPPPTASTAPPPPPSTAPAGDGGHYGGSEYDGHYGGSEYGP</sequence>
<accession>C1E7G6</accession>
<dbReference type="OrthoDB" id="188207at2759"/>
<evidence type="ECO:0000313" key="2">
    <source>
        <dbReference type="EMBL" id="ACO63976.1"/>
    </source>
</evidence>
<gene>
    <name evidence="2" type="ORF">MICPUN_108356</name>
</gene>
<reference evidence="2 3" key="1">
    <citation type="journal article" date="2009" name="Science">
        <title>Green evolution and dynamic adaptations revealed by genomes of the marine picoeukaryotes Micromonas.</title>
        <authorList>
            <person name="Worden A.Z."/>
            <person name="Lee J.H."/>
            <person name="Mock T."/>
            <person name="Rouze P."/>
            <person name="Simmons M.P."/>
            <person name="Aerts A.L."/>
            <person name="Allen A.E."/>
            <person name="Cuvelier M.L."/>
            <person name="Derelle E."/>
            <person name="Everett M.V."/>
            <person name="Foulon E."/>
            <person name="Grimwood J."/>
            <person name="Gundlach H."/>
            <person name="Henrissat B."/>
            <person name="Napoli C."/>
            <person name="McDonald S.M."/>
            <person name="Parker M.S."/>
            <person name="Rombauts S."/>
            <person name="Salamov A."/>
            <person name="Von Dassow P."/>
            <person name="Badger J.H."/>
            <person name="Coutinho P.M."/>
            <person name="Demir E."/>
            <person name="Dubchak I."/>
            <person name="Gentemann C."/>
            <person name="Eikrem W."/>
            <person name="Gready J.E."/>
            <person name="John U."/>
            <person name="Lanier W."/>
            <person name="Lindquist E.A."/>
            <person name="Lucas S."/>
            <person name="Mayer K.F."/>
            <person name="Moreau H."/>
            <person name="Not F."/>
            <person name="Otillar R."/>
            <person name="Panaud O."/>
            <person name="Pangilinan J."/>
            <person name="Paulsen I."/>
            <person name="Piegu B."/>
            <person name="Poliakov A."/>
            <person name="Robbens S."/>
            <person name="Schmutz J."/>
            <person name="Toulza E."/>
            <person name="Wyss T."/>
            <person name="Zelensky A."/>
            <person name="Zhou K."/>
            <person name="Armbrust E.V."/>
            <person name="Bhattacharya D."/>
            <person name="Goodenough U.W."/>
            <person name="Van de Peer Y."/>
            <person name="Grigoriev I.V."/>
        </authorList>
    </citation>
    <scope>NUCLEOTIDE SEQUENCE [LARGE SCALE GENOMIC DNA]</scope>
    <source>
        <strain evidence="3">RCC299 / NOUM17</strain>
    </source>
</reference>
<dbReference type="InterPro" id="IPR013517">
    <property type="entry name" value="FG-GAP"/>
</dbReference>
<dbReference type="PANTHER" id="PTHR36220">
    <property type="entry name" value="UNNAMED PRODUCT"/>
    <property type="match status" value="1"/>
</dbReference>
<name>C1E7G6_MICCC</name>
<feature type="compositionally biased region" description="Pro residues" evidence="1">
    <location>
        <begin position="428"/>
        <end position="456"/>
    </location>
</feature>
<dbReference type="Proteomes" id="UP000002009">
    <property type="component" value="Chromosome 5"/>
</dbReference>
<feature type="region of interest" description="Disordered" evidence="1">
    <location>
        <begin position="428"/>
        <end position="481"/>
    </location>
</feature>
<dbReference type="EMBL" id="CP001326">
    <property type="protein sequence ID" value="ACO63976.1"/>
    <property type="molecule type" value="Genomic_DNA"/>
</dbReference>
<keyword evidence="3" id="KW-1185">Reference proteome</keyword>
<dbReference type="PANTHER" id="PTHR36220:SF1">
    <property type="entry name" value="GAMMA TUBULIN COMPLEX COMPONENT C-TERMINAL DOMAIN-CONTAINING PROTEIN"/>
    <property type="match status" value="1"/>
</dbReference>
<organism evidence="2 3">
    <name type="scientific">Micromonas commoda (strain RCC299 / NOUM17 / CCMP2709)</name>
    <name type="common">Picoplanktonic green alga</name>
    <dbReference type="NCBI Taxonomy" id="296587"/>
    <lineage>
        <taxon>Eukaryota</taxon>
        <taxon>Viridiplantae</taxon>
        <taxon>Chlorophyta</taxon>
        <taxon>Mamiellophyceae</taxon>
        <taxon>Mamiellales</taxon>
        <taxon>Mamiellaceae</taxon>
        <taxon>Micromonas</taxon>
    </lineage>
</organism>
<dbReference type="Pfam" id="PF14312">
    <property type="entry name" value="FG-GAP_2"/>
    <property type="match status" value="1"/>
</dbReference>
<dbReference type="KEGG" id="mis:MICPUN_108356"/>
<dbReference type="RefSeq" id="XP_002502718.1">
    <property type="nucleotide sequence ID" value="XM_002502672.1"/>
</dbReference>